<evidence type="ECO:0008006" key="3">
    <source>
        <dbReference type="Google" id="ProtNLM"/>
    </source>
</evidence>
<organism evidence="1 2">
    <name type="scientific">Candidatus Vampirococcus lugosii</name>
    <dbReference type="NCBI Taxonomy" id="2789015"/>
    <lineage>
        <taxon>Bacteria</taxon>
        <taxon>Candidatus Absconditibacteriota</taxon>
        <taxon>Vampirococcus</taxon>
    </lineage>
</organism>
<evidence type="ECO:0000313" key="1">
    <source>
        <dbReference type="EMBL" id="MBS8122128.1"/>
    </source>
</evidence>
<dbReference type="Proteomes" id="UP000680365">
    <property type="component" value="Unassembled WGS sequence"/>
</dbReference>
<comment type="caution">
    <text evidence="1">The sequence shown here is derived from an EMBL/GenBank/DDBJ whole genome shotgun (WGS) entry which is preliminary data.</text>
</comment>
<dbReference type="RefSeq" id="WP_213349350.1">
    <property type="nucleotide sequence ID" value="NZ_JAEDAM010000043.1"/>
</dbReference>
<gene>
    <name evidence="1" type="ORF">VAMP_119n82</name>
</gene>
<proteinExistence type="predicted"/>
<name>A0ABS5QLR2_9BACT</name>
<evidence type="ECO:0000313" key="2">
    <source>
        <dbReference type="Proteomes" id="UP000680365"/>
    </source>
</evidence>
<reference evidence="1 2" key="1">
    <citation type="journal article" date="2021" name="Nat. Commun.">
        <title>Reductive evolution and unique predatory mode in the CPR bacterium Vampirococcus lugosii.</title>
        <authorList>
            <person name="Moreira D."/>
            <person name="Zivanovic Y."/>
            <person name="Lopez-Archilla A.I."/>
            <person name="Iniesto M."/>
            <person name="Lopez-Garcia P."/>
        </authorList>
    </citation>
    <scope>NUCLEOTIDE SEQUENCE [LARGE SCALE GENOMIC DNA]</scope>
    <source>
        <strain evidence="1">Chiprana</strain>
    </source>
</reference>
<dbReference type="EMBL" id="JAEDAM010000043">
    <property type="protein sequence ID" value="MBS8122128.1"/>
    <property type="molecule type" value="Genomic_DNA"/>
</dbReference>
<protein>
    <recommendedName>
        <fullName evidence="3">Homing endonuclease LAGLIDADG domain-containing protein</fullName>
    </recommendedName>
</protein>
<accession>A0ABS5QLR2</accession>
<keyword evidence="2" id="KW-1185">Reference proteome</keyword>
<sequence>MSISCDGRNYIRVRFSGTYDYDWSFFNLIDIDYKCYRYITKQGRYSQITISKQKDAIKFMNFIYSGSKFGLSRKYDKWINYEKKIK</sequence>